<dbReference type="STRING" id="363999.A0A439CMM5"/>
<name>A0A439CMM5_9PEZI</name>
<protein>
    <recommendedName>
        <fullName evidence="4">DNA polymerase epsilon subunit D</fullName>
    </recommendedName>
    <alternativeName>
        <fullName evidence="5">DNA polymerase II subunit D</fullName>
    </alternativeName>
</protein>
<feature type="compositionally biased region" description="Basic and acidic residues" evidence="6">
    <location>
        <begin position="65"/>
        <end position="87"/>
    </location>
</feature>
<evidence type="ECO:0000256" key="1">
    <source>
        <dbReference type="ARBA" id="ARBA00004123"/>
    </source>
</evidence>
<feature type="region of interest" description="Disordered" evidence="6">
    <location>
        <begin position="27"/>
        <end position="87"/>
    </location>
</feature>
<dbReference type="InterPro" id="IPR051377">
    <property type="entry name" value="DNA_Pol-Epsilon_Subunit"/>
</dbReference>
<dbReference type="EMBL" id="RYZI01000802">
    <property type="protein sequence ID" value="RWA03418.1"/>
    <property type="molecule type" value="Genomic_DNA"/>
</dbReference>
<evidence type="ECO:0000256" key="2">
    <source>
        <dbReference type="ARBA" id="ARBA00022705"/>
    </source>
</evidence>
<proteinExistence type="predicted"/>
<dbReference type="AlphaFoldDB" id="A0A439CMM5"/>
<evidence type="ECO:0000313" key="9">
    <source>
        <dbReference type="Proteomes" id="UP000286045"/>
    </source>
</evidence>
<keyword evidence="9" id="KW-1185">Reference proteome</keyword>
<evidence type="ECO:0000256" key="5">
    <source>
        <dbReference type="ARBA" id="ARBA00042096"/>
    </source>
</evidence>
<feature type="compositionally biased region" description="Polar residues" evidence="6">
    <location>
        <begin position="49"/>
        <end position="63"/>
    </location>
</feature>
<dbReference type="PANTHER" id="PTHR46172">
    <property type="entry name" value="DNA POLYMERASE EPSILON SUBUNIT 3"/>
    <property type="match status" value="1"/>
</dbReference>
<dbReference type="GO" id="GO:0008623">
    <property type="term" value="C:CHRAC"/>
    <property type="evidence" value="ECO:0007669"/>
    <property type="project" value="TreeGrafter"/>
</dbReference>
<dbReference type="GO" id="GO:0046982">
    <property type="term" value="F:protein heterodimerization activity"/>
    <property type="evidence" value="ECO:0007669"/>
    <property type="project" value="InterPro"/>
</dbReference>
<dbReference type="InterPro" id="IPR009072">
    <property type="entry name" value="Histone-fold"/>
</dbReference>
<accession>A0A439CMM5</accession>
<dbReference type="GO" id="GO:0006272">
    <property type="term" value="P:leading strand elongation"/>
    <property type="evidence" value="ECO:0007669"/>
    <property type="project" value="TreeGrafter"/>
</dbReference>
<comment type="subcellular location">
    <subcellularLocation>
        <location evidence="1">Nucleus</location>
    </subcellularLocation>
</comment>
<feature type="region of interest" description="Disordered" evidence="6">
    <location>
        <begin position="182"/>
        <end position="325"/>
    </location>
</feature>
<dbReference type="Proteomes" id="UP000286045">
    <property type="component" value="Unassembled WGS sequence"/>
</dbReference>
<keyword evidence="2" id="KW-0235">DNA replication</keyword>
<feature type="domain" description="Transcription factor CBF/NF-Y/archaeal histone" evidence="7">
    <location>
        <begin position="96"/>
        <end position="160"/>
    </location>
</feature>
<dbReference type="GO" id="GO:0006974">
    <property type="term" value="P:DNA damage response"/>
    <property type="evidence" value="ECO:0007669"/>
    <property type="project" value="TreeGrafter"/>
</dbReference>
<organism evidence="8 9">
    <name type="scientific">Xylaria grammica</name>
    <dbReference type="NCBI Taxonomy" id="363999"/>
    <lineage>
        <taxon>Eukaryota</taxon>
        <taxon>Fungi</taxon>
        <taxon>Dikarya</taxon>
        <taxon>Ascomycota</taxon>
        <taxon>Pezizomycotina</taxon>
        <taxon>Sordariomycetes</taxon>
        <taxon>Xylariomycetidae</taxon>
        <taxon>Xylariales</taxon>
        <taxon>Xylariaceae</taxon>
        <taxon>Xylaria</taxon>
    </lineage>
</organism>
<dbReference type="SUPFAM" id="SSF47113">
    <property type="entry name" value="Histone-fold"/>
    <property type="match status" value="1"/>
</dbReference>
<gene>
    <name evidence="8" type="ORF">EKO27_g11688</name>
</gene>
<feature type="compositionally biased region" description="Acidic residues" evidence="6">
    <location>
        <begin position="311"/>
        <end position="325"/>
    </location>
</feature>
<keyword evidence="3" id="KW-0539">Nucleus</keyword>
<evidence type="ECO:0000256" key="6">
    <source>
        <dbReference type="SAM" id="MobiDB-lite"/>
    </source>
</evidence>
<evidence type="ECO:0000256" key="3">
    <source>
        <dbReference type="ARBA" id="ARBA00023242"/>
    </source>
</evidence>
<sequence length="325" mass="36057">MPPRKIDPAKRGDVSMAQFVYDGEIDRSEAASAVPPKLKTTTPSSSTPATQMDTDGPAESSQLADKAKDKDKEKEKEKEKKEKDNSKDAVTIEDLTLPKSIITRLAKGVLPSNTQIQGNAILAMSKSATVFINHLASAANEHTLNNNKKTIMPGDVFTALEDIEFPFFRERLEAEFKKFNDTQTSKRNTYRRKVAAQKKAANPSTDATDPNASMVSTTSTVTGSNSAPRSKKQKPNAAHEESAMDVDGDETQEPRDASDADTEPEQEQEEDDEDEEDEENAEEEDEEEDDDDDEENEDEIHDRLEERQSHEDDEDDALDNDGDSD</sequence>
<dbReference type="GO" id="GO:0031507">
    <property type="term" value="P:heterochromatin formation"/>
    <property type="evidence" value="ECO:0007669"/>
    <property type="project" value="TreeGrafter"/>
</dbReference>
<dbReference type="Pfam" id="PF00808">
    <property type="entry name" value="CBFD_NFYB_HMF"/>
    <property type="match status" value="1"/>
</dbReference>
<dbReference type="GO" id="GO:0008622">
    <property type="term" value="C:epsilon DNA polymerase complex"/>
    <property type="evidence" value="ECO:0007669"/>
    <property type="project" value="TreeGrafter"/>
</dbReference>
<feature type="compositionally biased region" description="Low complexity" evidence="6">
    <location>
        <begin position="35"/>
        <end position="48"/>
    </location>
</feature>
<feature type="compositionally biased region" description="Low complexity" evidence="6">
    <location>
        <begin position="211"/>
        <end position="227"/>
    </location>
</feature>
<dbReference type="Gene3D" id="1.10.20.10">
    <property type="entry name" value="Histone, subunit A"/>
    <property type="match status" value="1"/>
</dbReference>
<dbReference type="CDD" id="cd22928">
    <property type="entry name" value="HFD_POLE3_DPB4"/>
    <property type="match status" value="1"/>
</dbReference>
<dbReference type="GO" id="GO:0031490">
    <property type="term" value="F:chromatin DNA binding"/>
    <property type="evidence" value="ECO:0007669"/>
    <property type="project" value="TreeGrafter"/>
</dbReference>
<dbReference type="InterPro" id="IPR003958">
    <property type="entry name" value="CBFA_NFYB_domain"/>
</dbReference>
<reference evidence="8 9" key="1">
    <citation type="submission" date="2018-12" db="EMBL/GenBank/DDBJ databases">
        <title>Draft genome sequence of Xylaria grammica IHI A82.</title>
        <authorList>
            <person name="Buettner E."/>
            <person name="Kellner H."/>
        </authorList>
    </citation>
    <scope>NUCLEOTIDE SEQUENCE [LARGE SCALE GENOMIC DNA]</scope>
    <source>
        <strain evidence="8 9">IHI A82</strain>
    </source>
</reference>
<dbReference type="PANTHER" id="PTHR46172:SF1">
    <property type="entry name" value="DNA POLYMERASE EPSILON SUBUNIT 3"/>
    <property type="match status" value="1"/>
</dbReference>
<evidence type="ECO:0000259" key="7">
    <source>
        <dbReference type="Pfam" id="PF00808"/>
    </source>
</evidence>
<feature type="compositionally biased region" description="Acidic residues" evidence="6">
    <location>
        <begin position="259"/>
        <end position="299"/>
    </location>
</feature>
<evidence type="ECO:0000313" key="8">
    <source>
        <dbReference type="EMBL" id="RWA03418.1"/>
    </source>
</evidence>
<evidence type="ECO:0000256" key="4">
    <source>
        <dbReference type="ARBA" id="ARBA00039775"/>
    </source>
</evidence>
<comment type="caution">
    <text evidence="8">The sequence shown here is derived from an EMBL/GenBank/DDBJ whole genome shotgun (WGS) entry which is preliminary data.</text>
</comment>
<feature type="compositionally biased region" description="Basic and acidic residues" evidence="6">
    <location>
        <begin position="300"/>
        <end position="310"/>
    </location>
</feature>